<keyword evidence="3" id="KW-1185">Reference proteome</keyword>
<comment type="caution">
    <text evidence="2">The sequence shown here is derived from an EMBL/GenBank/DDBJ whole genome shotgun (WGS) entry which is preliminary data.</text>
</comment>
<dbReference type="AlphaFoldDB" id="A0A1D1USF9"/>
<gene>
    <name evidence="2" type="primary">RvY_04670-1</name>
    <name evidence="2" type="synonym">RvY_04670.1</name>
    <name evidence="2" type="ORF">RvY_04670</name>
</gene>
<evidence type="ECO:0000313" key="3">
    <source>
        <dbReference type="Proteomes" id="UP000186922"/>
    </source>
</evidence>
<sequence length="121" mass="13275">MSMIGLNIPHGQQRQRQRTSPAKHDIHYSVLTTSARTPACSAHQAKSGTSASQDDKTEGRKSHDKAVQSTQVYNLQTRSIDLISCATCTRKEMQTAASKLVSNPHAVLRLNHANRPAFLVP</sequence>
<reference evidence="2 3" key="1">
    <citation type="journal article" date="2016" name="Nat. Commun.">
        <title>Extremotolerant tardigrade genome and improved radiotolerance of human cultured cells by tardigrade-unique protein.</title>
        <authorList>
            <person name="Hashimoto T."/>
            <person name="Horikawa D.D."/>
            <person name="Saito Y."/>
            <person name="Kuwahara H."/>
            <person name="Kozuka-Hata H."/>
            <person name="Shin-I T."/>
            <person name="Minakuchi Y."/>
            <person name="Ohishi K."/>
            <person name="Motoyama A."/>
            <person name="Aizu T."/>
            <person name="Enomoto A."/>
            <person name="Kondo K."/>
            <person name="Tanaka S."/>
            <person name="Hara Y."/>
            <person name="Koshikawa S."/>
            <person name="Sagara H."/>
            <person name="Miura T."/>
            <person name="Yokobori S."/>
            <person name="Miyagawa K."/>
            <person name="Suzuki Y."/>
            <person name="Kubo T."/>
            <person name="Oyama M."/>
            <person name="Kohara Y."/>
            <person name="Fujiyama A."/>
            <person name="Arakawa K."/>
            <person name="Katayama T."/>
            <person name="Toyoda A."/>
            <person name="Kunieda T."/>
        </authorList>
    </citation>
    <scope>NUCLEOTIDE SEQUENCE [LARGE SCALE GENOMIC DNA]</scope>
    <source>
        <strain evidence="2 3">YOKOZUNA-1</strain>
    </source>
</reference>
<feature type="compositionally biased region" description="Basic and acidic residues" evidence="1">
    <location>
        <begin position="53"/>
        <end position="66"/>
    </location>
</feature>
<organism evidence="2 3">
    <name type="scientific">Ramazzottius varieornatus</name>
    <name type="common">Water bear</name>
    <name type="synonym">Tardigrade</name>
    <dbReference type="NCBI Taxonomy" id="947166"/>
    <lineage>
        <taxon>Eukaryota</taxon>
        <taxon>Metazoa</taxon>
        <taxon>Ecdysozoa</taxon>
        <taxon>Tardigrada</taxon>
        <taxon>Eutardigrada</taxon>
        <taxon>Parachela</taxon>
        <taxon>Hypsibioidea</taxon>
        <taxon>Ramazzottiidae</taxon>
        <taxon>Ramazzottius</taxon>
    </lineage>
</organism>
<feature type="region of interest" description="Disordered" evidence="1">
    <location>
        <begin position="1"/>
        <end position="70"/>
    </location>
</feature>
<evidence type="ECO:0000313" key="2">
    <source>
        <dbReference type="EMBL" id="GAU92614.1"/>
    </source>
</evidence>
<dbReference type="Proteomes" id="UP000186922">
    <property type="component" value="Unassembled WGS sequence"/>
</dbReference>
<proteinExistence type="predicted"/>
<protein>
    <submittedName>
        <fullName evidence="2">Uncharacterized protein</fullName>
    </submittedName>
</protein>
<accession>A0A1D1USF9</accession>
<feature type="compositionally biased region" description="Polar residues" evidence="1">
    <location>
        <begin position="10"/>
        <end position="20"/>
    </location>
</feature>
<evidence type="ECO:0000256" key="1">
    <source>
        <dbReference type="SAM" id="MobiDB-lite"/>
    </source>
</evidence>
<name>A0A1D1USF9_RAMVA</name>
<dbReference type="EMBL" id="BDGG01000002">
    <property type="protein sequence ID" value="GAU92614.1"/>
    <property type="molecule type" value="Genomic_DNA"/>
</dbReference>